<dbReference type="Gene3D" id="3.40.50.2300">
    <property type="match status" value="1"/>
</dbReference>
<comment type="function">
    <text evidence="2">May play the central regulatory role in sporulation. It may be an element of the effector pathway responsible for the activation of sporulation genes in response to nutritional stress. Spo0A may act in concert with spo0H (a sigma factor) to control the expression of some genes that are critical to the sporulation process.</text>
</comment>
<dbReference type="GO" id="GO:0000156">
    <property type="term" value="F:phosphorelay response regulator activity"/>
    <property type="evidence" value="ECO:0007669"/>
    <property type="project" value="InterPro"/>
</dbReference>
<dbReference type="SMART" id="SM00448">
    <property type="entry name" value="REC"/>
    <property type="match status" value="1"/>
</dbReference>
<keyword evidence="6" id="KW-1185">Reference proteome</keyword>
<protein>
    <recommendedName>
        <fullName evidence="1">Stage 0 sporulation protein A homolog</fullName>
    </recommendedName>
</protein>
<organism evidence="5 6">
    <name type="scientific">Clostridium puniceum</name>
    <dbReference type="NCBI Taxonomy" id="29367"/>
    <lineage>
        <taxon>Bacteria</taxon>
        <taxon>Bacillati</taxon>
        <taxon>Bacillota</taxon>
        <taxon>Clostridia</taxon>
        <taxon>Eubacteriales</taxon>
        <taxon>Clostridiaceae</taxon>
        <taxon>Clostridium</taxon>
    </lineage>
</organism>
<evidence type="ECO:0000256" key="3">
    <source>
        <dbReference type="PROSITE-ProRule" id="PRU00169"/>
    </source>
</evidence>
<dbReference type="PANTHER" id="PTHR37299">
    <property type="entry name" value="TRANSCRIPTIONAL REGULATOR-RELATED"/>
    <property type="match status" value="1"/>
</dbReference>
<feature type="modified residue" description="4-aspartylphosphate" evidence="3">
    <location>
        <position position="55"/>
    </location>
</feature>
<gene>
    <name evidence="5" type="primary">lytR_2</name>
    <name evidence="5" type="ORF">CLPUN_17370</name>
</gene>
<dbReference type="Gene3D" id="2.40.50.1020">
    <property type="entry name" value="LytTr DNA-binding domain"/>
    <property type="match status" value="1"/>
</dbReference>
<evidence type="ECO:0000256" key="1">
    <source>
        <dbReference type="ARBA" id="ARBA00018672"/>
    </source>
</evidence>
<evidence type="ECO:0000256" key="2">
    <source>
        <dbReference type="ARBA" id="ARBA00024867"/>
    </source>
</evidence>
<dbReference type="Pfam" id="PF04397">
    <property type="entry name" value="LytTR"/>
    <property type="match status" value="1"/>
</dbReference>
<dbReference type="EMBL" id="LZZM01000113">
    <property type="protein sequence ID" value="OOM79010.1"/>
    <property type="molecule type" value="Genomic_DNA"/>
</dbReference>
<dbReference type="GO" id="GO:0003677">
    <property type="term" value="F:DNA binding"/>
    <property type="evidence" value="ECO:0007669"/>
    <property type="project" value="InterPro"/>
</dbReference>
<dbReference type="OrthoDB" id="9809318at2"/>
<dbReference type="CDD" id="cd00156">
    <property type="entry name" value="REC"/>
    <property type="match status" value="1"/>
</dbReference>
<reference evidence="5 6" key="1">
    <citation type="submission" date="2016-05" db="EMBL/GenBank/DDBJ databases">
        <title>Microbial solvent formation.</title>
        <authorList>
            <person name="Poehlein A."/>
            <person name="Montoya Solano J.D."/>
            <person name="Flitsch S."/>
            <person name="Krabben P."/>
            <person name="Duerre P."/>
            <person name="Daniel R."/>
        </authorList>
    </citation>
    <scope>NUCLEOTIDE SEQUENCE [LARGE SCALE GENOMIC DNA]</scope>
    <source>
        <strain evidence="5 6">DSM 2619</strain>
    </source>
</reference>
<name>A0A1S8TMN5_9CLOT</name>
<evidence type="ECO:0000259" key="4">
    <source>
        <dbReference type="PROSITE" id="PS50110"/>
    </source>
</evidence>
<dbReference type="STRING" id="29367.CLPUN_17370"/>
<dbReference type="Proteomes" id="UP000190890">
    <property type="component" value="Unassembled WGS sequence"/>
</dbReference>
<dbReference type="SUPFAM" id="SSF52172">
    <property type="entry name" value="CheY-like"/>
    <property type="match status" value="1"/>
</dbReference>
<dbReference type="InterPro" id="IPR011006">
    <property type="entry name" value="CheY-like_superfamily"/>
</dbReference>
<sequence length="243" mass="28368">MINVLIIEDSKIQKVSLLDNILSKARLDLKIYKAGSREESLRISKDVYIDLFFIDINGQSSGLDFALAIRSMERYKISSIIFLTKNINYMIQAFKEVHCYDYILKPYEPNEVIEIAKIISEVIVDRKYNYNRERKVKFNSKGIDIIVITSNIIFIEVNIRTCIIHTKNEIFEVSRLSLKKALEEINESFIIKSHKSFAINVNYIKEIKRYSSTSWSVLFQDYEFSAIIGSKYKYVIDNALNVN</sequence>
<dbReference type="PROSITE" id="PS50110">
    <property type="entry name" value="RESPONSE_REGULATORY"/>
    <property type="match status" value="1"/>
</dbReference>
<evidence type="ECO:0000313" key="5">
    <source>
        <dbReference type="EMBL" id="OOM79010.1"/>
    </source>
</evidence>
<dbReference type="InterPro" id="IPR046947">
    <property type="entry name" value="LytR-like"/>
</dbReference>
<accession>A0A1S8TMN5</accession>
<dbReference type="AlphaFoldDB" id="A0A1S8TMN5"/>
<comment type="caution">
    <text evidence="5">The sequence shown here is derived from an EMBL/GenBank/DDBJ whole genome shotgun (WGS) entry which is preliminary data.</text>
</comment>
<dbReference type="SMART" id="SM00850">
    <property type="entry name" value="LytTR"/>
    <property type="match status" value="1"/>
</dbReference>
<feature type="domain" description="Response regulatory" evidence="4">
    <location>
        <begin position="3"/>
        <end position="120"/>
    </location>
</feature>
<keyword evidence="3" id="KW-0597">Phosphoprotein</keyword>
<dbReference type="PANTHER" id="PTHR37299:SF1">
    <property type="entry name" value="STAGE 0 SPORULATION PROTEIN A HOMOLOG"/>
    <property type="match status" value="1"/>
</dbReference>
<dbReference type="InterPro" id="IPR007492">
    <property type="entry name" value="LytTR_DNA-bd_dom"/>
</dbReference>
<dbReference type="RefSeq" id="WP_077846907.1">
    <property type="nucleotide sequence ID" value="NZ_LZZM01000113.1"/>
</dbReference>
<dbReference type="Pfam" id="PF00072">
    <property type="entry name" value="Response_reg"/>
    <property type="match status" value="1"/>
</dbReference>
<dbReference type="InterPro" id="IPR001789">
    <property type="entry name" value="Sig_transdc_resp-reg_receiver"/>
</dbReference>
<proteinExistence type="predicted"/>
<evidence type="ECO:0000313" key="6">
    <source>
        <dbReference type="Proteomes" id="UP000190890"/>
    </source>
</evidence>